<accession>A0ABX1FYG6</accession>
<protein>
    <submittedName>
        <fullName evidence="1">Uncharacterized protein</fullName>
    </submittedName>
</protein>
<sequence>MPAPDDLAELREIAAMELQRLEKDAGRPDWERRELLADLASRLGTLVASRQGPAYEPLRRLVEELTAGGDADQLWARAQQVLREFGEVKRDRRRSFWR</sequence>
<evidence type="ECO:0000313" key="1">
    <source>
        <dbReference type="EMBL" id="NKE63611.1"/>
    </source>
</evidence>
<dbReference type="EMBL" id="VSRL01000385">
    <property type="protein sequence ID" value="NKE63611.1"/>
    <property type="molecule type" value="Genomic_DNA"/>
</dbReference>
<evidence type="ECO:0000313" key="2">
    <source>
        <dbReference type="Proteomes" id="UP001515943"/>
    </source>
</evidence>
<comment type="caution">
    <text evidence="1">The sequence shown here is derived from an EMBL/GenBank/DDBJ whole genome shotgun (WGS) entry which is preliminary data.</text>
</comment>
<dbReference type="Proteomes" id="UP001515943">
    <property type="component" value="Unassembled WGS sequence"/>
</dbReference>
<proteinExistence type="predicted"/>
<organism evidence="1 2">
    <name type="scientific">Lentzea indica</name>
    <dbReference type="NCBI Taxonomy" id="2604800"/>
    <lineage>
        <taxon>Bacteria</taxon>
        <taxon>Bacillati</taxon>
        <taxon>Actinomycetota</taxon>
        <taxon>Actinomycetes</taxon>
        <taxon>Pseudonocardiales</taxon>
        <taxon>Pseudonocardiaceae</taxon>
        <taxon>Lentzea</taxon>
    </lineage>
</organism>
<keyword evidence="2" id="KW-1185">Reference proteome</keyword>
<name>A0ABX1FYG6_9PSEU</name>
<gene>
    <name evidence="1" type="ORF">FXN61_45595</name>
</gene>
<reference evidence="1 2" key="1">
    <citation type="submission" date="2019-08" db="EMBL/GenBank/DDBJ databases">
        <title>Lentzea from Indian Himalayas.</title>
        <authorList>
            <person name="Mandal S."/>
            <person name="Mallick Gupta A."/>
            <person name="Maiti P.K."/>
            <person name="Sarkar J."/>
            <person name="Mandal S."/>
        </authorList>
    </citation>
    <scope>NUCLEOTIDE SEQUENCE [LARGE SCALE GENOMIC DNA]</scope>
    <source>
        <strain evidence="1 2">PSKA42</strain>
    </source>
</reference>